<protein>
    <submittedName>
        <fullName evidence="2">Uncharacterized protein</fullName>
    </submittedName>
</protein>
<keyword evidence="1" id="KW-0472">Membrane</keyword>
<evidence type="ECO:0000313" key="2">
    <source>
        <dbReference type="EMBL" id="MEX8195121.1"/>
    </source>
</evidence>
<dbReference type="EMBL" id="JBFYGN010000033">
    <property type="protein sequence ID" value="MEX8195121.1"/>
    <property type="molecule type" value="Genomic_DNA"/>
</dbReference>
<organism evidence="2 3">
    <name type="scientific">Comamonas guangdongensis</name>
    <dbReference type="NCBI Taxonomy" id="510515"/>
    <lineage>
        <taxon>Bacteria</taxon>
        <taxon>Pseudomonadati</taxon>
        <taxon>Pseudomonadota</taxon>
        <taxon>Betaproteobacteria</taxon>
        <taxon>Burkholderiales</taxon>
        <taxon>Comamonadaceae</taxon>
        <taxon>Comamonas</taxon>
    </lineage>
</organism>
<keyword evidence="1" id="KW-0812">Transmembrane</keyword>
<dbReference type="Proteomes" id="UP001561046">
    <property type="component" value="Unassembled WGS sequence"/>
</dbReference>
<sequence length="334" mass="36929">MLSQTMRHPWRNLARFALLLVLSVVLTLGLYHGSESWSPRHGGTGDTTGLASGLLFLAQLALVWIAALALLARLVMPRGLRLPSFVAVPVLLGLLLQLHQSGFGKKEVYSAGPVRLMDLEFPKGSFARYWRDGRFAPWRLSFVRTEQTLDFHGVRIHAMNAESAQIGLVSVALAGEQTLGGWRCTTRGDAVLSRRSEQADADWEVDACELAPDMVVGQVALNAPFWMNYGSSDRVQLVPREGPNEVRNPVCQRVEGLDVMLTEMTVDRDGRVASWQGLACHAGYASGYGYPRRARMARAEDDTYTIEADMSHEGQPLYCLKLDAALSHPRSCYD</sequence>
<gene>
    <name evidence="2" type="ORF">AB6724_19985</name>
</gene>
<name>A0ABV3ZZS4_9BURK</name>
<evidence type="ECO:0000256" key="1">
    <source>
        <dbReference type="SAM" id="Phobius"/>
    </source>
</evidence>
<evidence type="ECO:0000313" key="3">
    <source>
        <dbReference type="Proteomes" id="UP001561046"/>
    </source>
</evidence>
<feature type="transmembrane region" description="Helical" evidence="1">
    <location>
        <begin position="12"/>
        <end position="31"/>
    </location>
</feature>
<feature type="transmembrane region" description="Helical" evidence="1">
    <location>
        <begin position="51"/>
        <end position="72"/>
    </location>
</feature>
<feature type="transmembrane region" description="Helical" evidence="1">
    <location>
        <begin position="79"/>
        <end position="98"/>
    </location>
</feature>
<comment type="caution">
    <text evidence="2">The sequence shown here is derived from an EMBL/GenBank/DDBJ whole genome shotgun (WGS) entry which is preliminary data.</text>
</comment>
<keyword evidence="3" id="KW-1185">Reference proteome</keyword>
<keyword evidence="1" id="KW-1133">Transmembrane helix</keyword>
<accession>A0ABV3ZZS4</accession>
<reference evidence="2 3" key="1">
    <citation type="journal article" date="2013" name="Int. J. Syst. Evol. Microbiol.">
        <title>Comamonas guangdongensis sp. nov., isolated from subterranean forest sediment, and emended description of the genus Comamonas.</title>
        <authorList>
            <person name="Zhang J."/>
            <person name="Wang Y."/>
            <person name="Zhou S."/>
            <person name="Wu C."/>
            <person name="He J."/>
            <person name="Li F."/>
        </authorList>
    </citation>
    <scope>NUCLEOTIDE SEQUENCE [LARGE SCALE GENOMIC DNA]</scope>
    <source>
        <strain evidence="2 3">CCTCC AB2011133</strain>
    </source>
</reference>
<proteinExistence type="predicted"/>